<dbReference type="OrthoDB" id="6024937at2"/>
<dbReference type="InterPro" id="IPR011033">
    <property type="entry name" value="PRC_barrel-like_sf"/>
</dbReference>
<dbReference type="InterPro" id="IPR027275">
    <property type="entry name" value="PRC-brl_dom"/>
</dbReference>
<name>A0A1V4T1A5_9CLOT</name>
<dbReference type="NCBIfam" id="TIGR02888">
    <property type="entry name" value="spore_YlmC_YmxH"/>
    <property type="match status" value="1"/>
</dbReference>
<dbReference type="Pfam" id="PF05239">
    <property type="entry name" value="PRC"/>
    <property type="match status" value="1"/>
</dbReference>
<organism evidence="2 3">
    <name type="scientific">Clostridium thermobutyricum DSM 4928</name>
    <dbReference type="NCBI Taxonomy" id="1121339"/>
    <lineage>
        <taxon>Bacteria</taxon>
        <taxon>Bacillati</taxon>
        <taxon>Bacillota</taxon>
        <taxon>Clostridia</taxon>
        <taxon>Eubacteriales</taxon>
        <taxon>Clostridiaceae</taxon>
        <taxon>Clostridium</taxon>
    </lineage>
</organism>
<gene>
    <name evidence="2" type="ORF">CLTHE_00930</name>
</gene>
<evidence type="ECO:0000313" key="3">
    <source>
        <dbReference type="Proteomes" id="UP000191448"/>
    </source>
</evidence>
<dbReference type="Gene3D" id="2.30.30.240">
    <property type="entry name" value="PRC-barrel domain"/>
    <property type="match status" value="1"/>
</dbReference>
<evidence type="ECO:0000259" key="1">
    <source>
        <dbReference type="Pfam" id="PF05239"/>
    </source>
</evidence>
<sequence length="92" mass="10637">MEENLHSINSMRNMEVIEVNTGKKLGFIYDIKIDCENDKVDGLILPGENKGWFQKEDEIEIPWDNVVKIGMDVILVSLENLNLINIDNNKYN</sequence>
<dbReference type="PANTHER" id="PTHR40061:SF1">
    <property type="entry name" value="SPORULATION PROTEIN YLMC-RELATED"/>
    <property type="match status" value="1"/>
</dbReference>
<dbReference type="EMBL" id="LTAY01000006">
    <property type="protein sequence ID" value="OPX51305.1"/>
    <property type="molecule type" value="Genomic_DNA"/>
</dbReference>
<accession>A0A1V4T1A5</accession>
<evidence type="ECO:0000313" key="2">
    <source>
        <dbReference type="EMBL" id="OPX51305.1"/>
    </source>
</evidence>
<feature type="domain" description="PRC-barrel" evidence="1">
    <location>
        <begin position="4"/>
        <end position="76"/>
    </location>
</feature>
<reference evidence="2 3" key="1">
    <citation type="submission" date="2016-02" db="EMBL/GenBank/DDBJ databases">
        <title>Genome sequence of Clostridium thermobutyricum DSM 4928.</title>
        <authorList>
            <person name="Poehlein A."/>
            <person name="Daniel R."/>
        </authorList>
    </citation>
    <scope>NUCLEOTIDE SEQUENCE [LARGE SCALE GENOMIC DNA]</scope>
    <source>
        <strain evidence="2 3">DSM 4928</strain>
    </source>
</reference>
<proteinExistence type="predicted"/>
<dbReference type="AlphaFoldDB" id="A0A1V4T1A5"/>
<protein>
    <submittedName>
        <fullName evidence="2">PRC-barrel domain protein</fullName>
    </submittedName>
</protein>
<dbReference type="InterPro" id="IPR014238">
    <property type="entry name" value="Spore_YlmC/YmxH"/>
</dbReference>
<dbReference type="Proteomes" id="UP000191448">
    <property type="component" value="Unassembled WGS sequence"/>
</dbReference>
<dbReference type="RefSeq" id="WP_080021521.1">
    <property type="nucleotide sequence ID" value="NZ_LTAY01000006.1"/>
</dbReference>
<dbReference type="PANTHER" id="PTHR40061">
    <property type="entry name" value="SPORULATION PROTEIN YLMC-RELATED"/>
    <property type="match status" value="1"/>
</dbReference>
<dbReference type="SUPFAM" id="SSF50346">
    <property type="entry name" value="PRC-barrel domain"/>
    <property type="match status" value="1"/>
</dbReference>
<comment type="caution">
    <text evidence="2">The sequence shown here is derived from an EMBL/GenBank/DDBJ whole genome shotgun (WGS) entry which is preliminary data.</text>
</comment>